<keyword evidence="1" id="KW-0812">Transmembrane</keyword>
<evidence type="ECO:0000256" key="1">
    <source>
        <dbReference type="SAM" id="Phobius"/>
    </source>
</evidence>
<keyword evidence="1" id="KW-1133">Transmembrane helix</keyword>
<keyword evidence="1" id="KW-0472">Membrane</keyword>
<evidence type="ECO:0000313" key="3">
    <source>
        <dbReference type="Proteomes" id="UP000324222"/>
    </source>
</evidence>
<reference evidence="2 3" key="1">
    <citation type="submission" date="2019-05" db="EMBL/GenBank/DDBJ databases">
        <title>Another draft genome of Portunus trituberculatus and its Hox gene families provides insights of decapod evolution.</title>
        <authorList>
            <person name="Jeong J.-H."/>
            <person name="Song I."/>
            <person name="Kim S."/>
            <person name="Choi T."/>
            <person name="Kim D."/>
            <person name="Ryu S."/>
            <person name="Kim W."/>
        </authorList>
    </citation>
    <scope>NUCLEOTIDE SEQUENCE [LARGE SCALE GENOMIC DNA]</scope>
    <source>
        <tissue evidence="2">Muscle</tissue>
    </source>
</reference>
<dbReference type="EMBL" id="VSRR010131101">
    <property type="protein sequence ID" value="MPD02366.1"/>
    <property type="molecule type" value="Genomic_DNA"/>
</dbReference>
<keyword evidence="3" id="KW-1185">Reference proteome</keyword>
<organism evidence="2 3">
    <name type="scientific">Portunus trituberculatus</name>
    <name type="common">Swimming crab</name>
    <name type="synonym">Neptunus trituberculatus</name>
    <dbReference type="NCBI Taxonomy" id="210409"/>
    <lineage>
        <taxon>Eukaryota</taxon>
        <taxon>Metazoa</taxon>
        <taxon>Ecdysozoa</taxon>
        <taxon>Arthropoda</taxon>
        <taxon>Crustacea</taxon>
        <taxon>Multicrustacea</taxon>
        <taxon>Malacostraca</taxon>
        <taxon>Eumalacostraca</taxon>
        <taxon>Eucarida</taxon>
        <taxon>Decapoda</taxon>
        <taxon>Pleocyemata</taxon>
        <taxon>Brachyura</taxon>
        <taxon>Eubrachyura</taxon>
        <taxon>Portunoidea</taxon>
        <taxon>Portunidae</taxon>
        <taxon>Portuninae</taxon>
        <taxon>Portunus</taxon>
    </lineage>
</organism>
<gene>
    <name evidence="2" type="ORF">E2C01_097945</name>
</gene>
<proteinExistence type="predicted"/>
<protein>
    <submittedName>
        <fullName evidence="2">Uncharacterized protein</fullName>
    </submittedName>
</protein>
<sequence>MSEDWFISLCLERPSRSRVPSTTLRDPAPRPIPSRPCPAALLPSCMPPRCALCSYYLLLLAFISSCAIILTSTVIILLVTSFFHSHKTHEQKRKCGREDERGRP</sequence>
<evidence type="ECO:0000313" key="2">
    <source>
        <dbReference type="EMBL" id="MPD02366.1"/>
    </source>
</evidence>
<feature type="transmembrane region" description="Helical" evidence="1">
    <location>
        <begin position="56"/>
        <end position="83"/>
    </location>
</feature>
<name>A0A5B7K675_PORTR</name>
<accession>A0A5B7K675</accession>
<dbReference type="AlphaFoldDB" id="A0A5B7K675"/>
<dbReference type="Proteomes" id="UP000324222">
    <property type="component" value="Unassembled WGS sequence"/>
</dbReference>
<comment type="caution">
    <text evidence="2">The sequence shown here is derived from an EMBL/GenBank/DDBJ whole genome shotgun (WGS) entry which is preliminary data.</text>
</comment>